<feature type="transmembrane region" description="Helical" evidence="2">
    <location>
        <begin position="161"/>
        <end position="181"/>
    </location>
</feature>
<evidence type="ECO:0000313" key="3">
    <source>
        <dbReference type="EMBL" id="GID10480.1"/>
    </source>
</evidence>
<evidence type="ECO:0000256" key="2">
    <source>
        <dbReference type="SAM" id="Phobius"/>
    </source>
</evidence>
<protein>
    <submittedName>
        <fullName evidence="3">Membrane protein</fullName>
    </submittedName>
</protein>
<feature type="region of interest" description="Disordered" evidence="1">
    <location>
        <begin position="1"/>
        <end position="23"/>
    </location>
</feature>
<sequence length="278" mass="31666">MTTTATPPTREPGSAGPAGGGRAGIAARTLRTDRWWFQPLITVLGLTAWLVYAVVRAATQKYYWVGAYHYLTPFASPCLSKSCIPEAAHFGRPLPEFPPLIPFAIVTLSFLLAFRLTCYYYRKAYYRSFWQSPPACAVREPHRKYSGETRFPLIIQNFHRYFFYVAVLISLINTYDAVLAFHGKGGGFGFGLGNIILVGNVVCLWMYTLSCHSCRNITAGRLNHFSRHPVRYRMWMWVSKLNERHMMWAWITLGTLTLTDAYIGLVSSNTLTDLRFIH</sequence>
<feature type="transmembrane region" description="Helical" evidence="2">
    <location>
        <begin position="100"/>
        <end position="121"/>
    </location>
</feature>
<dbReference type="Proteomes" id="UP000612808">
    <property type="component" value="Unassembled WGS sequence"/>
</dbReference>
<keyword evidence="4" id="KW-1185">Reference proteome</keyword>
<organism evidence="3 4">
    <name type="scientific">Actinocatenispora rupis</name>
    <dbReference type="NCBI Taxonomy" id="519421"/>
    <lineage>
        <taxon>Bacteria</taxon>
        <taxon>Bacillati</taxon>
        <taxon>Actinomycetota</taxon>
        <taxon>Actinomycetes</taxon>
        <taxon>Micromonosporales</taxon>
        <taxon>Micromonosporaceae</taxon>
        <taxon>Actinocatenispora</taxon>
    </lineage>
</organism>
<name>A0A8J3J1Q8_9ACTN</name>
<comment type="caution">
    <text evidence="3">The sequence shown here is derived from an EMBL/GenBank/DDBJ whole genome shotgun (WGS) entry which is preliminary data.</text>
</comment>
<dbReference type="RefSeq" id="WP_203655786.1">
    <property type="nucleotide sequence ID" value="NZ_BAAAZM010000003.1"/>
</dbReference>
<proteinExistence type="predicted"/>
<evidence type="ECO:0000256" key="1">
    <source>
        <dbReference type="SAM" id="MobiDB-lite"/>
    </source>
</evidence>
<feature type="transmembrane region" description="Helical" evidence="2">
    <location>
        <begin position="35"/>
        <end position="55"/>
    </location>
</feature>
<dbReference type="EMBL" id="BOMB01000008">
    <property type="protein sequence ID" value="GID10480.1"/>
    <property type="molecule type" value="Genomic_DNA"/>
</dbReference>
<keyword evidence="2" id="KW-0812">Transmembrane</keyword>
<feature type="transmembrane region" description="Helical" evidence="2">
    <location>
        <begin position="246"/>
        <end position="265"/>
    </location>
</feature>
<gene>
    <name evidence="3" type="ORF">Aru02nite_13690</name>
</gene>
<feature type="transmembrane region" description="Helical" evidence="2">
    <location>
        <begin position="187"/>
        <end position="207"/>
    </location>
</feature>
<accession>A0A8J3J1Q8</accession>
<keyword evidence="2" id="KW-0472">Membrane</keyword>
<evidence type="ECO:0000313" key="4">
    <source>
        <dbReference type="Proteomes" id="UP000612808"/>
    </source>
</evidence>
<keyword evidence="2" id="KW-1133">Transmembrane helix</keyword>
<dbReference type="AlphaFoldDB" id="A0A8J3J1Q8"/>
<reference evidence="3" key="1">
    <citation type="submission" date="2021-01" db="EMBL/GenBank/DDBJ databases">
        <title>Whole genome shotgun sequence of Actinocatenispora rupis NBRC 107355.</title>
        <authorList>
            <person name="Komaki H."/>
            <person name="Tamura T."/>
        </authorList>
    </citation>
    <scope>NUCLEOTIDE SEQUENCE</scope>
    <source>
        <strain evidence="3">NBRC 107355</strain>
    </source>
</reference>